<accession>F0T6C0</accession>
<reference evidence="4" key="1">
    <citation type="submission" date="2011-02" db="EMBL/GenBank/DDBJ databases">
        <title>Complete sequence of Methanobacterium sp. AL-21.</title>
        <authorList>
            <consortium name="US DOE Joint Genome Institute"/>
            <person name="Lucas S."/>
            <person name="Copeland A."/>
            <person name="Lapidus A."/>
            <person name="Cheng J.-F."/>
            <person name="Goodwin L."/>
            <person name="Pitluck S."/>
            <person name="Chertkov O."/>
            <person name="Detter J.C."/>
            <person name="Han C."/>
            <person name="Tapia R."/>
            <person name="Land M."/>
            <person name="Hauser L."/>
            <person name="Kyrpides N."/>
            <person name="Ivanova N."/>
            <person name="Mikhailova N."/>
            <person name="Pagani I."/>
            <person name="Cadillo-Quiroz H."/>
            <person name="Imachi H."/>
            <person name="Zinder S."/>
            <person name="Liu W."/>
            <person name="Woyke T."/>
        </authorList>
    </citation>
    <scope>NUCLEOTIDE SEQUENCE [LARGE SCALE GENOMIC DNA]</scope>
    <source>
        <strain evidence="4">AL-21</strain>
    </source>
</reference>
<dbReference type="STRING" id="877455.Metbo_1191"/>
<evidence type="ECO:0000259" key="2">
    <source>
        <dbReference type="SMART" id="SM00014"/>
    </source>
</evidence>
<keyword evidence="4" id="KW-1185">Reference proteome</keyword>
<dbReference type="SMART" id="SM00014">
    <property type="entry name" value="acidPPc"/>
    <property type="match status" value="1"/>
</dbReference>
<feature type="transmembrane region" description="Helical" evidence="1">
    <location>
        <begin position="62"/>
        <end position="85"/>
    </location>
</feature>
<keyword evidence="1" id="KW-0472">Membrane</keyword>
<keyword evidence="1" id="KW-1133">Transmembrane helix</keyword>
<dbReference type="RefSeq" id="WP_013644786.1">
    <property type="nucleotide sequence ID" value="NC_015216.1"/>
</dbReference>
<feature type="domain" description="Phosphatidic acid phosphatase type 2/haloperoxidase" evidence="2">
    <location>
        <begin position="64"/>
        <end position="179"/>
    </location>
</feature>
<name>F0T6C0_METLA</name>
<sequence length="201" mass="22563">MNSLLSALSYLNILSFYFINHGLDNRLFDIVMPFITDFGSVLAWFLILGLMFVFGDQKTRKIAFLGVMALLIANVVVYSLKFLVAEPRPFLTLANVDLLVHAEETYSFPSGHAASSFAAAFVIGSKYKLNLKGKSYSLLYPLMIFAAVVGFSRIYIGVHYPYDVVVGAIIGILSGYFALKFWNNNLTEKISRINIKYRLKT</sequence>
<dbReference type="OrthoDB" id="10182at2157"/>
<dbReference type="GO" id="GO:0042392">
    <property type="term" value="F:sphingosine-1-phosphate phosphatase activity"/>
    <property type="evidence" value="ECO:0007669"/>
    <property type="project" value="TreeGrafter"/>
</dbReference>
<evidence type="ECO:0000313" key="4">
    <source>
        <dbReference type="Proteomes" id="UP000007490"/>
    </source>
</evidence>
<feature type="transmembrane region" description="Helical" evidence="1">
    <location>
        <begin position="136"/>
        <end position="156"/>
    </location>
</feature>
<proteinExistence type="predicted"/>
<evidence type="ECO:0000256" key="1">
    <source>
        <dbReference type="SAM" id="Phobius"/>
    </source>
</evidence>
<dbReference type="SUPFAM" id="SSF48317">
    <property type="entry name" value="Acid phosphatase/Vanadium-dependent haloperoxidase"/>
    <property type="match status" value="1"/>
</dbReference>
<dbReference type="KEGG" id="mel:Metbo_1191"/>
<dbReference type="InterPro" id="IPR036938">
    <property type="entry name" value="PAP2/HPO_sf"/>
</dbReference>
<dbReference type="PANTHER" id="PTHR14969:SF13">
    <property type="entry name" value="AT30094P"/>
    <property type="match status" value="1"/>
</dbReference>
<dbReference type="GeneID" id="10277641"/>
<keyword evidence="1" id="KW-0812">Transmembrane</keyword>
<dbReference type="HOGENOM" id="CLU_072573_10_3_2"/>
<dbReference type="EMBL" id="CP002551">
    <property type="protein sequence ID" value="ADZ09435.1"/>
    <property type="molecule type" value="Genomic_DNA"/>
</dbReference>
<feature type="transmembrane region" description="Helical" evidence="1">
    <location>
        <begin position="162"/>
        <end position="182"/>
    </location>
</feature>
<feature type="transmembrane region" description="Helical" evidence="1">
    <location>
        <begin position="31"/>
        <end position="55"/>
    </location>
</feature>
<evidence type="ECO:0000313" key="3">
    <source>
        <dbReference type="EMBL" id="ADZ09435.1"/>
    </source>
</evidence>
<dbReference type="Proteomes" id="UP000007490">
    <property type="component" value="Chromosome"/>
</dbReference>
<dbReference type="PANTHER" id="PTHR14969">
    <property type="entry name" value="SPHINGOSINE-1-PHOSPHATE PHOSPHOHYDROLASE"/>
    <property type="match status" value="1"/>
</dbReference>
<protein>
    <submittedName>
        <fullName evidence="3">Phosphoesterase PA-phosphatase related protein</fullName>
    </submittedName>
</protein>
<reference evidence="3 4" key="2">
    <citation type="journal article" date="2014" name="Int. J. Syst. Evol. Microbiol.">
        <title>Methanobacterium paludis sp. nov. and a novel strain of Methanobacterium lacus isolated from northern peatlands.</title>
        <authorList>
            <person name="Cadillo-Quiroz H."/>
            <person name="Brauer S.L."/>
            <person name="Goodson N."/>
            <person name="Yavitt J.B."/>
            <person name="Zinder S.H."/>
        </authorList>
    </citation>
    <scope>NUCLEOTIDE SEQUENCE [LARGE SCALE GENOMIC DNA]</scope>
    <source>
        <strain evidence="3 4">AL-21</strain>
    </source>
</reference>
<dbReference type="InterPro" id="IPR000326">
    <property type="entry name" value="PAP2/HPO"/>
</dbReference>
<dbReference type="Pfam" id="PF01569">
    <property type="entry name" value="PAP2"/>
    <property type="match status" value="1"/>
</dbReference>
<organism evidence="3 4">
    <name type="scientific">Methanobacterium lacus (strain AL-21)</name>
    <dbReference type="NCBI Taxonomy" id="877455"/>
    <lineage>
        <taxon>Archaea</taxon>
        <taxon>Methanobacteriati</taxon>
        <taxon>Methanobacteriota</taxon>
        <taxon>Methanomada group</taxon>
        <taxon>Methanobacteria</taxon>
        <taxon>Methanobacteriales</taxon>
        <taxon>Methanobacteriaceae</taxon>
        <taxon>Methanobacterium</taxon>
    </lineage>
</organism>
<dbReference type="eggNOG" id="arCOG03056">
    <property type="taxonomic scope" value="Archaea"/>
</dbReference>
<dbReference type="Gene3D" id="1.20.144.10">
    <property type="entry name" value="Phosphatidic acid phosphatase type 2/haloperoxidase"/>
    <property type="match status" value="1"/>
</dbReference>
<gene>
    <name evidence="3" type="ordered locus">Metbo_1191</name>
</gene>
<dbReference type="AlphaFoldDB" id="F0T6C0"/>